<keyword evidence="4" id="KW-1185">Reference proteome</keyword>
<evidence type="ECO:0000256" key="2">
    <source>
        <dbReference type="SAM" id="SignalP"/>
    </source>
</evidence>
<feature type="chain" id="PRO_5040455075" evidence="2">
    <location>
        <begin position="20"/>
        <end position="241"/>
    </location>
</feature>
<reference evidence="3" key="1">
    <citation type="submission" date="2021-12" db="EMBL/GenBank/DDBJ databases">
        <authorList>
            <person name="King R."/>
        </authorList>
    </citation>
    <scope>NUCLEOTIDE SEQUENCE</scope>
</reference>
<name>A0A9P0FRS4_CHRIL</name>
<accession>A0A9P0FRS4</accession>
<feature type="compositionally biased region" description="Acidic residues" evidence="1">
    <location>
        <begin position="173"/>
        <end position="183"/>
    </location>
</feature>
<evidence type="ECO:0000313" key="4">
    <source>
        <dbReference type="Proteomes" id="UP001154114"/>
    </source>
</evidence>
<feature type="compositionally biased region" description="Basic and acidic residues" evidence="1">
    <location>
        <begin position="147"/>
        <end position="166"/>
    </location>
</feature>
<evidence type="ECO:0000313" key="3">
    <source>
        <dbReference type="EMBL" id="CAH0592180.1"/>
    </source>
</evidence>
<proteinExistence type="predicted"/>
<protein>
    <submittedName>
        <fullName evidence="3">Uncharacterized protein</fullName>
    </submittedName>
</protein>
<feature type="signal peptide" evidence="2">
    <location>
        <begin position="1"/>
        <end position="19"/>
    </location>
</feature>
<dbReference type="EMBL" id="LR824005">
    <property type="protein sequence ID" value="CAH0592180.1"/>
    <property type="molecule type" value="Genomic_DNA"/>
</dbReference>
<gene>
    <name evidence="3" type="ORF">CINC_LOCUS5419</name>
</gene>
<dbReference type="OrthoDB" id="6627608at2759"/>
<sequence>MKFAYSLVMLSCVLMGAKGYPRSYFTSQGNVDTWLQGDSSRGGMVLRRSYDPSNSPRVIRGGQTTYTLRQPESELTAQQLSQYHLADRRRQALLEVNDTPPQENEIFYPQIPDVNAVVPVDATELIVPTDKTEVTTTKTVVPEIVEPEIKEVPEPAEKPRNVEGKKQVKTPVQDEEDDEEDEGYPPFHRFSGGAFFPMFFGYGRGSPSGPTAIANAFSTGKGGAAASEAVAYANPRPEKRV</sequence>
<evidence type="ECO:0000256" key="1">
    <source>
        <dbReference type="SAM" id="MobiDB-lite"/>
    </source>
</evidence>
<feature type="region of interest" description="Disordered" evidence="1">
    <location>
        <begin position="147"/>
        <end position="189"/>
    </location>
</feature>
<organism evidence="3 4">
    <name type="scientific">Chrysodeixis includens</name>
    <name type="common">Soybean looper</name>
    <name type="synonym">Pseudoplusia includens</name>
    <dbReference type="NCBI Taxonomy" id="689277"/>
    <lineage>
        <taxon>Eukaryota</taxon>
        <taxon>Metazoa</taxon>
        <taxon>Ecdysozoa</taxon>
        <taxon>Arthropoda</taxon>
        <taxon>Hexapoda</taxon>
        <taxon>Insecta</taxon>
        <taxon>Pterygota</taxon>
        <taxon>Neoptera</taxon>
        <taxon>Endopterygota</taxon>
        <taxon>Lepidoptera</taxon>
        <taxon>Glossata</taxon>
        <taxon>Ditrysia</taxon>
        <taxon>Noctuoidea</taxon>
        <taxon>Noctuidae</taxon>
        <taxon>Plusiinae</taxon>
        <taxon>Chrysodeixis</taxon>
    </lineage>
</organism>
<dbReference type="AlphaFoldDB" id="A0A9P0FRS4"/>
<dbReference type="Proteomes" id="UP001154114">
    <property type="component" value="Chromosome 2"/>
</dbReference>
<keyword evidence="2" id="KW-0732">Signal</keyword>